<dbReference type="PROSITE" id="PS50089">
    <property type="entry name" value="ZF_RING_2"/>
    <property type="match status" value="1"/>
</dbReference>
<dbReference type="InterPro" id="IPR017907">
    <property type="entry name" value="Znf_RING_CS"/>
</dbReference>
<feature type="compositionally biased region" description="Pro residues" evidence="5">
    <location>
        <begin position="113"/>
        <end position="123"/>
    </location>
</feature>
<dbReference type="Proteomes" id="UP001628179">
    <property type="component" value="Unassembled WGS sequence"/>
</dbReference>
<proteinExistence type="predicted"/>
<keyword evidence="2 4" id="KW-0863">Zinc-finger</keyword>
<feature type="domain" description="RING-type" evidence="6">
    <location>
        <begin position="397"/>
        <end position="438"/>
    </location>
</feature>
<dbReference type="Gene3D" id="3.30.40.10">
    <property type="entry name" value="Zinc/RING finger domain, C3HC4 (zinc finger)"/>
    <property type="match status" value="1"/>
</dbReference>
<name>A0ABQ0GR25_9PEZI</name>
<dbReference type="RefSeq" id="XP_070921921.1">
    <property type="nucleotide sequence ID" value="XM_071065820.1"/>
</dbReference>
<feature type="compositionally biased region" description="Low complexity" evidence="5">
    <location>
        <begin position="253"/>
        <end position="267"/>
    </location>
</feature>
<keyword evidence="3" id="KW-0862">Zinc</keyword>
<evidence type="ECO:0000259" key="6">
    <source>
        <dbReference type="PROSITE" id="PS50089"/>
    </source>
</evidence>
<evidence type="ECO:0000313" key="8">
    <source>
        <dbReference type="Proteomes" id="UP001628179"/>
    </source>
</evidence>
<feature type="region of interest" description="Disordered" evidence="5">
    <location>
        <begin position="214"/>
        <end position="351"/>
    </location>
</feature>
<comment type="caution">
    <text evidence="7">The sequence shown here is derived from an EMBL/GenBank/DDBJ whole genome shotgun (WGS) entry which is preliminary data.</text>
</comment>
<dbReference type="PANTHER" id="PTHR47094:SF1">
    <property type="entry name" value="RING-TYPE E3 UBIQUITIN TRANSFERASE"/>
    <property type="match status" value="1"/>
</dbReference>
<feature type="compositionally biased region" description="Low complexity" evidence="5">
    <location>
        <begin position="291"/>
        <end position="335"/>
    </location>
</feature>
<dbReference type="Pfam" id="PF13920">
    <property type="entry name" value="zf-C3HC4_3"/>
    <property type="match status" value="1"/>
</dbReference>
<evidence type="ECO:0000256" key="1">
    <source>
        <dbReference type="ARBA" id="ARBA00022723"/>
    </source>
</evidence>
<dbReference type="GeneID" id="98181143"/>
<evidence type="ECO:0000256" key="5">
    <source>
        <dbReference type="SAM" id="MobiDB-lite"/>
    </source>
</evidence>
<dbReference type="InterPro" id="IPR001841">
    <property type="entry name" value="Znf_RING"/>
</dbReference>
<evidence type="ECO:0000256" key="2">
    <source>
        <dbReference type="ARBA" id="ARBA00022771"/>
    </source>
</evidence>
<sequence>MLTSPSPTYHALFELTNLALPLPHLVTFSASSPSFRTSPFNALGPIEPPAYSAFARRRPVGNLLRPLVDPSSVVGMPLAAAAAAAAATAAAGRSRRVGAGGGFNQGPTRPGTSNPPTPAPRRPAAPSLNPASARDRSLPNQDPNRYLNPPPFQNPSASTAPTTTSATTITSHSVLSSNCPLHRPPDSSSGSTAAYEANSDDLFFLNELVSRDFSSPPPILARSPRENLSTRDTTSTPNLVGLSGTRPDRSDEPATTAGPAETPAVGGDSDDSEVMPSHTRSKRAPRAGDLSFPPASSGSQAGPSTRPTSSAGQRRSSRGSALQTSQQPLPSQSSSIKKRKRDDDTAVVKGEADDEDIFGDDLFGDHDVVDLVDMDEVPAEIRSQKTKNYVKLSAFNCVICMDDVTDLTVTHCGHLFCSGCLHSALNIDATKRICPICRQRIDNLPSNGKWSQRAKGYYPLELKLMTKTTLGKRTAES</sequence>
<dbReference type="PROSITE" id="PS00518">
    <property type="entry name" value="ZF_RING_1"/>
    <property type="match status" value="1"/>
</dbReference>
<evidence type="ECO:0000256" key="3">
    <source>
        <dbReference type="ARBA" id="ARBA00022833"/>
    </source>
</evidence>
<accession>A0ABQ0GR25</accession>
<reference evidence="7 8" key="1">
    <citation type="submission" date="2024-09" db="EMBL/GenBank/DDBJ databases">
        <title>Itraconazole resistance in Madurella fahalii resulting from another homologue of gene encoding cytochrome P450 14-alpha sterol demethylase (CYP51).</title>
        <authorList>
            <person name="Yoshioka I."/>
            <person name="Fahal A.H."/>
            <person name="Kaneko S."/>
            <person name="Yaguchi T."/>
        </authorList>
    </citation>
    <scope>NUCLEOTIDE SEQUENCE [LARGE SCALE GENOMIC DNA]</scope>
    <source>
        <strain evidence="7 8">IFM 68171</strain>
    </source>
</reference>
<feature type="region of interest" description="Disordered" evidence="5">
    <location>
        <begin position="96"/>
        <end position="194"/>
    </location>
</feature>
<dbReference type="InterPro" id="IPR013083">
    <property type="entry name" value="Znf_RING/FYVE/PHD"/>
</dbReference>
<keyword evidence="8" id="KW-1185">Reference proteome</keyword>
<evidence type="ECO:0000256" key="4">
    <source>
        <dbReference type="PROSITE-ProRule" id="PRU00175"/>
    </source>
</evidence>
<feature type="compositionally biased region" description="Low complexity" evidence="5">
    <location>
        <begin position="156"/>
        <end position="173"/>
    </location>
</feature>
<gene>
    <name evidence="7" type="ORF">MFIFM68171_10401</name>
</gene>
<dbReference type="PANTHER" id="PTHR47094">
    <property type="entry name" value="ELFLESS, ISOFORM B"/>
    <property type="match status" value="1"/>
</dbReference>
<dbReference type="InterPro" id="IPR049627">
    <property type="entry name" value="SLX8"/>
</dbReference>
<dbReference type="SMART" id="SM00184">
    <property type="entry name" value="RING"/>
    <property type="match status" value="1"/>
</dbReference>
<protein>
    <recommendedName>
        <fullName evidence="6">RING-type domain-containing protein</fullName>
    </recommendedName>
</protein>
<organism evidence="7 8">
    <name type="scientific">Madurella fahalii</name>
    <dbReference type="NCBI Taxonomy" id="1157608"/>
    <lineage>
        <taxon>Eukaryota</taxon>
        <taxon>Fungi</taxon>
        <taxon>Dikarya</taxon>
        <taxon>Ascomycota</taxon>
        <taxon>Pezizomycotina</taxon>
        <taxon>Sordariomycetes</taxon>
        <taxon>Sordariomycetidae</taxon>
        <taxon>Sordariales</taxon>
        <taxon>Sordariales incertae sedis</taxon>
        <taxon>Madurella</taxon>
    </lineage>
</organism>
<dbReference type="SUPFAM" id="SSF57850">
    <property type="entry name" value="RING/U-box"/>
    <property type="match status" value="1"/>
</dbReference>
<dbReference type="EMBL" id="BAAFSV010000006">
    <property type="protein sequence ID" value="GAB1320191.1"/>
    <property type="molecule type" value="Genomic_DNA"/>
</dbReference>
<keyword evidence="1" id="KW-0479">Metal-binding</keyword>
<evidence type="ECO:0000313" key="7">
    <source>
        <dbReference type="EMBL" id="GAB1320191.1"/>
    </source>
</evidence>